<proteinExistence type="predicted"/>
<reference evidence="1" key="1">
    <citation type="submission" date="2021-04" db="EMBL/GenBank/DDBJ databases">
        <title>Whole genome sequencing of Enterococci isolates from hospitalized patients.</title>
        <authorList>
            <person name="Ogoti B.M."/>
            <person name="Onyambu F.G."/>
        </authorList>
    </citation>
    <scope>NUCLEOTIDE SEQUENCE</scope>
    <source>
        <strain evidence="1">242</strain>
    </source>
</reference>
<sequence>MENWQGFKNWRQNKQELSQKAKYKESESGRYEAVTFHYAEVHQVTPFSPVPSSSVKINSIQ</sequence>
<dbReference type="AlphaFoldDB" id="A0A941FJV1"/>
<organism evidence="1 2">
    <name type="scientific">Peribacillus frigoritolerans</name>
    <dbReference type="NCBI Taxonomy" id="450367"/>
    <lineage>
        <taxon>Bacteria</taxon>
        <taxon>Bacillati</taxon>
        <taxon>Bacillota</taxon>
        <taxon>Bacilli</taxon>
        <taxon>Bacillales</taxon>
        <taxon>Bacillaceae</taxon>
        <taxon>Peribacillus</taxon>
    </lineage>
</organism>
<dbReference type="EMBL" id="JAGTPW010000033">
    <property type="protein sequence ID" value="MBR8645384.1"/>
    <property type="molecule type" value="Genomic_DNA"/>
</dbReference>
<accession>A0A941FJV1</accession>
<protein>
    <submittedName>
        <fullName evidence="1">Uncharacterized protein</fullName>
    </submittedName>
</protein>
<evidence type="ECO:0000313" key="1">
    <source>
        <dbReference type="EMBL" id="MBR8645384.1"/>
    </source>
</evidence>
<dbReference type="Proteomes" id="UP000680045">
    <property type="component" value="Unassembled WGS sequence"/>
</dbReference>
<name>A0A941FJV1_9BACI</name>
<comment type="caution">
    <text evidence="1">The sequence shown here is derived from an EMBL/GenBank/DDBJ whole genome shotgun (WGS) entry which is preliminary data.</text>
</comment>
<gene>
    <name evidence="1" type="ORF">KEH51_18060</name>
</gene>
<evidence type="ECO:0000313" key="2">
    <source>
        <dbReference type="Proteomes" id="UP000680045"/>
    </source>
</evidence>